<keyword evidence="6" id="KW-1185">Reference proteome</keyword>
<keyword evidence="1" id="KW-0547">Nucleotide-binding</keyword>
<keyword evidence="3" id="KW-0812">Transmembrane</keyword>
<dbReference type="SMART" id="SM00382">
    <property type="entry name" value="AAA"/>
    <property type="match status" value="1"/>
</dbReference>
<evidence type="ECO:0000259" key="4">
    <source>
        <dbReference type="PROSITE" id="PS50893"/>
    </source>
</evidence>
<feature type="transmembrane region" description="Helical" evidence="3">
    <location>
        <begin position="584"/>
        <end position="607"/>
    </location>
</feature>
<dbReference type="InterPro" id="IPR027417">
    <property type="entry name" value="P-loop_NTPase"/>
</dbReference>
<dbReference type="GeneID" id="98916035"/>
<sequence length="704" mass="81981">MLEIKNLNIRFQYSIVEDGNVTINPYEITIFTGESGTGKTSILNVLGLLDLDNRYDYYLNGELIKKNDYNKIKRSYISYVFQDYNLIEDLSIKDNFETMFNISGKKYDKALVENLLNDVCIDLKKLKQKSKSLSGGEKQRLAIALALVKEPQLLLLDEPTANLDDNNAKQIVEILNKLKEKGLMIVIASHHPDLYNGDHIYQIEDMKLKELKKTESLKSIENRERQIKRFNPFKYTLLHLSHHFIIYALILIASVWSLYNFSKNAIMVQTGQKVANNSLNELLDDELFIVNNEQLIDVTDKNIFLDYQVKFNKDVVDQIQQINHIKEMYPYYKLLNNNYICNENGEDVELDKELKEKINEVTYKDKKYNPLKQAYNYIAVSTCLYDEKVSKCKEVDKDVKDGIFISSQLADCLGIEKLDHTKISFSIPVLMGYFHSEGYIIDESGNPASEPAETNPMLKMTLNRTFEIKGIYEYNIDSYQFYDISGGENIFIDYRQMQKLHDEVMNDEKLLKNLKAYIDEALLKDANFQYGTQTSSYVIKVDEYKNLDYVKKAIESLNKPIYVKTKITAKETSQSLQQQMEKSYLTQPIIILSISIILISLLYLYTLHQRKKELSFLQANGISYSYKLPLIDLIYTLICSLPITALCIFNYFREMNEQEIVPYQYDLKTLLINVIVILVIMIICYIGNYLYFKKTNVIKELRSK</sequence>
<dbReference type="InterPro" id="IPR003593">
    <property type="entry name" value="AAA+_ATPase"/>
</dbReference>
<protein>
    <submittedName>
        <fullName evidence="5">ABC-type lipoprotein export system ATPase subunit</fullName>
    </submittedName>
</protein>
<keyword evidence="2" id="KW-0067">ATP-binding</keyword>
<dbReference type="PROSITE" id="PS00211">
    <property type="entry name" value="ABC_TRANSPORTER_1"/>
    <property type="match status" value="1"/>
</dbReference>
<feature type="transmembrane region" description="Helical" evidence="3">
    <location>
        <begin position="628"/>
        <end position="652"/>
    </location>
</feature>
<name>A0A4R3YR31_9FIRM</name>
<dbReference type="GO" id="GO:0005524">
    <property type="term" value="F:ATP binding"/>
    <property type="evidence" value="ECO:0007669"/>
    <property type="project" value="UniProtKB-KW"/>
</dbReference>
<accession>A0A4R3YR31</accession>
<dbReference type="SUPFAM" id="SSF52540">
    <property type="entry name" value="P-loop containing nucleoside triphosphate hydrolases"/>
    <property type="match status" value="1"/>
</dbReference>
<dbReference type="GO" id="GO:0005886">
    <property type="term" value="C:plasma membrane"/>
    <property type="evidence" value="ECO:0007669"/>
    <property type="project" value="TreeGrafter"/>
</dbReference>
<dbReference type="PANTHER" id="PTHR24220:SF86">
    <property type="entry name" value="ABC TRANSPORTER ABCH.1"/>
    <property type="match status" value="1"/>
</dbReference>
<evidence type="ECO:0000256" key="2">
    <source>
        <dbReference type="ARBA" id="ARBA00022840"/>
    </source>
</evidence>
<reference evidence="5 6" key="1">
    <citation type="submission" date="2019-03" db="EMBL/GenBank/DDBJ databases">
        <title>Genomic Encyclopedia of Type Strains, Phase IV (KMG-IV): sequencing the most valuable type-strain genomes for metagenomic binning, comparative biology and taxonomic classification.</title>
        <authorList>
            <person name="Goeker M."/>
        </authorList>
    </citation>
    <scope>NUCLEOTIDE SEQUENCE [LARGE SCALE GENOMIC DNA]</scope>
    <source>
        <strain evidence="5 6">DSM 29487</strain>
    </source>
</reference>
<dbReference type="InterPro" id="IPR003439">
    <property type="entry name" value="ABC_transporter-like_ATP-bd"/>
</dbReference>
<dbReference type="PROSITE" id="PS50893">
    <property type="entry name" value="ABC_TRANSPORTER_2"/>
    <property type="match status" value="1"/>
</dbReference>
<dbReference type="InterPro" id="IPR015854">
    <property type="entry name" value="ABC_transpr_LolD-like"/>
</dbReference>
<dbReference type="GO" id="GO:0016887">
    <property type="term" value="F:ATP hydrolysis activity"/>
    <property type="evidence" value="ECO:0007669"/>
    <property type="project" value="InterPro"/>
</dbReference>
<feature type="transmembrane region" description="Helical" evidence="3">
    <location>
        <begin position="672"/>
        <end position="692"/>
    </location>
</feature>
<dbReference type="RefSeq" id="WP_066446019.1">
    <property type="nucleotide sequence ID" value="NZ_JANKBF010000034.1"/>
</dbReference>
<feature type="domain" description="ABC transporter" evidence="4">
    <location>
        <begin position="1"/>
        <end position="230"/>
    </location>
</feature>
<keyword evidence="5" id="KW-0449">Lipoprotein</keyword>
<dbReference type="InterPro" id="IPR017871">
    <property type="entry name" value="ABC_transporter-like_CS"/>
</dbReference>
<dbReference type="Proteomes" id="UP000295515">
    <property type="component" value="Unassembled WGS sequence"/>
</dbReference>
<keyword evidence="3" id="KW-0472">Membrane</keyword>
<evidence type="ECO:0000313" key="6">
    <source>
        <dbReference type="Proteomes" id="UP000295515"/>
    </source>
</evidence>
<dbReference type="GO" id="GO:0022857">
    <property type="term" value="F:transmembrane transporter activity"/>
    <property type="evidence" value="ECO:0007669"/>
    <property type="project" value="TreeGrafter"/>
</dbReference>
<dbReference type="AlphaFoldDB" id="A0A4R3YR31"/>
<comment type="caution">
    <text evidence="5">The sequence shown here is derived from an EMBL/GenBank/DDBJ whole genome shotgun (WGS) entry which is preliminary data.</text>
</comment>
<dbReference type="PANTHER" id="PTHR24220">
    <property type="entry name" value="IMPORT ATP-BINDING PROTEIN"/>
    <property type="match status" value="1"/>
</dbReference>
<gene>
    <name evidence="5" type="ORF">EDD60_11756</name>
</gene>
<keyword evidence="3" id="KW-1133">Transmembrane helix</keyword>
<dbReference type="EMBL" id="SMCQ01000017">
    <property type="protein sequence ID" value="TCV95395.1"/>
    <property type="molecule type" value="Genomic_DNA"/>
</dbReference>
<proteinExistence type="predicted"/>
<evidence type="ECO:0000256" key="1">
    <source>
        <dbReference type="ARBA" id="ARBA00022741"/>
    </source>
</evidence>
<dbReference type="Pfam" id="PF00005">
    <property type="entry name" value="ABC_tran"/>
    <property type="match status" value="1"/>
</dbReference>
<evidence type="ECO:0000313" key="5">
    <source>
        <dbReference type="EMBL" id="TCV95395.1"/>
    </source>
</evidence>
<evidence type="ECO:0000256" key="3">
    <source>
        <dbReference type="SAM" id="Phobius"/>
    </source>
</evidence>
<feature type="transmembrane region" description="Helical" evidence="3">
    <location>
        <begin position="235"/>
        <end position="259"/>
    </location>
</feature>
<organism evidence="5 6">
    <name type="scientific">Longibaculum muris</name>
    <dbReference type="NCBI Taxonomy" id="1796628"/>
    <lineage>
        <taxon>Bacteria</taxon>
        <taxon>Bacillati</taxon>
        <taxon>Bacillota</taxon>
        <taxon>Erysipelotrichia</taxon>
        <taxon>Erysipelotrichales</taxon>
        <taxon>Coprobacillaceae</taxon>
        <taxon>Longibaculum</taxon>
    </lineage>
</organism>
<dbReference type="Gene3D" id="3.40.50.300">
    <property type="entry name" value="P-loop containing nucleotide triphosphate hydrolases"/>
    <property type="match status" value="1"/>
</dbReference>